<comment type="caution">
    <text evidence="1">The sequence shown here is derived from an EMBL/GenBank/DDBJ whole genome shotgun (WGS) entry which is preliminary data.</text>
</comment>
<gene>
    <name evidence="1" type="ORF">CTB96_08145</name>
</gene>
<name>A0A317ZWE9_9MICO</name>
<organism evidence="1 2">
    <name type="scientific">Cryobacterium arcticum</name>
    <dbReference type="NCBI Taxonomy" id="670052"/>
    <lineage>
        <taxon>Bacteria</taxon>
        <taxon>Bacillati</taxon>
        <taxon>Actinomycetota</taxon>
        <taxon>Actinomycetes</taxon>
        <taxon>Micrococcales</taxon>
        <taxon>Microbacteriaceae</taxon>
        <taxon>Cryobacterium</taxon>
    </lineage>
</organism>
<proteinExistence type="predicted"/>
<dbReference type="EMBL" id="QHLY01000009">
    <property type="protein sequence ID" value="PXA70151.1"/>
    <property type="molecule type" value="Genomic_DNA"/>
</dbReference>
<dbReference type="AlphaFoldDB" id="A0A317ZWE9"/>
<reference evidence="1 2" key="1">
    <citation type="submission" date="2018-05" db="EMBL/GenBank/DDBJ databases">
        <title>Genetic diversity of glacier-inhabiting Cryobacterium bacteria in China and description of Cryobacterium mengkeensis sp. nov. and Arthrobacter glacialis sp. nov.</title>
        <authorList>
            <person name="Liu Q."/>
            <person name="Xin Y.-H."/>
        </authorList>
    </citation>
    <scope>NUCLEOTIDE SEQUENCE [LARGE SCALE GENOMIC DNA]</scope>
    <source>
        <strain evidence="1 2">SK-1</strain>
    </source>
</reference>
<dbReference type="Proteomes" id="UP000246722">
    <property type="component" value="Unassembled WGS sequence"/>
</dbReference>
<accession>A0A317ZWE9</accession>
<evidence type="ECO:0000313" key="1">
    <source>
        <dbReference type="EMBL" id="PXA70151.1"/>
    </source>
</evidence>
<keyword evidence="2" id="KW-1185">Reference proteome</keyword>
<evidence type="ECO:0000313" key="2">
    <source>
        <dbReference type="Proteomes" id="UP000246722"/>
    </source>
</evidence>
<sequence length="318" mass="34750">MQQAPPVNRDIDLRGEQPGRLVFDRGGLVLAEYVYEPQDAQLESPRPYLSPLRTLGGEVVSLFRPHDHVWHKGIAWSLPVVGDENFWGGPTFVRDEGYVQLANNGTQQHLGFRETSGGSQARVRENLDWITEAGVRLFSEEREFSCEIIDDRSWVLVFTTTMRNETDATISMGSPTTRGRDNAGYGGLFWRGPRSFTGGALHAPGGSGGEELRGTREPWMGFSGQHDGSGAWSTIVMVDDPANHGSPPQWFARTELFASLCPAPFFSTEVPVAPGENLRLRYAAVIADGNSDHDDAAQLAAAGLAALTSFPPQRKVAP</sequence>
<protein>
    <recommendedName>
        <fullName evidence="3">Oxidoreductase</fullName>
    </recommendedName>
</protein>
<dbReference type="OrthoDB" id="9812981at2"/>
<dbReference type="InterPro" id="IPR029475">
    <property type="entry name" value="DUF6807"/>
</dbReference>
<evidence type="ECO:0008006" key="3">
    <source>
        <dbReference type="Google" id="ProtNLM"/>
    </source>
</evidence>
<dbReference type="Pfam" id="PF14100">
    <property type="entry name" value="DUF6807"/>
    <property type="match status" value="1"/>
</dbReference>